<evidence type="ECO:0000313" key="12">
    <source>
        <dbReference type="Proteomes" id="UP000000267"/>
    </source>
</evidence>
<protein>
    <recommendedName>
        <fullName evidence="13">Cell division control protein 25</fullName>
    </recommendedName>
</protein>
<dbReference type="SUPFAM" id="SSF50044">
    <property type="entry name" value="SH3-domain"/>
    <property type="match status" value="1"/>
</dbReference>
<dbReference type="GO" id="GO:0005789">
    <property type="term" value="C:endoplasmic reticulum membrane"/>
    <property type="evidence" value="ECO:0007669"/>
    <property type="project" value="EnsemblFungi"/>
</dbReference>
<dbReference type="GO" id="GO:0005634">
    <property type="term" value="C:nucleus"/>
    <property type="evidence" value="ECO:0007669"/>
    <property type="project" value="EnsemblFungi"/>
</dbReference>
<keyword evidence="3 5" id="KW-0344">Guanine-nucleotide releasing factor</keyword>
<evidence type="ECO:0000256" key="5">
    <source>
        <dbReference type="PROSITE-ProRule" id="PRU00168"/>
    </source>
</evidence>
<organism evidence="12">
    <name type="scientific">Vanderwaltozyma polyspora (strain ATCC 22028 / DSM 70294 / BCRC 21397 / CBS 2163 / NBRC 10782 / NRRL Y-8283 / UCD 57-17)</name>
    <name type="common">Kluyveromyces polysporus</name>
    <dbReference type="NCBI Taxonomy" id="436907"/>
    <lineage>
        <taxon>Eukaryota</taxon>
        <taxon>Fungi</taxon>
        <taxon>Dikarya</taxon>
        <taxon>Ascomycota</taxon>
        <taxon>Saccharomycotina</taxon>
        <taxon>Saccharomycetes</taxon>
        <taxon>Saccharomycetales</taxon>
        <taxon>Saccharomycetaceae</taxon>
        <taxon>Vanderwaltozyma</taxon>
    </lineage>
</organism>
<evidence type="ECO:0000256" key="1">
    <source>
        <dbReference type="ARBA" id="ARBA00022443"/>
    </source>
</evidence>
<dbReference type="SMART" id="SM00326">
    <property type="entry name" value="SH3"/>
    <property type="match status" value="1"/>
</dbReference>
<dbReference type="GO" id="GO:0005085">
    <property type="term" value="F:guanyl-nucleotide exchange factor activity"/>
    <property type="evidence" value="ECO:0007669"/>
    <property type="project" value="UniProtKB-KW"/>
</dbReference>
<dbReference type="InterPro" id="IPR000651">
    <property type="entry name" value="Ras-like_Gua-exchang_fac_N"/>
</dbReference>
<dbReference type="InterPro" id="IPR001895">
    <property type="entry name" value="RASGEF_cat_dom"/>
</dbReference>
<feature type="domain" description="Ras-GEF" evidence="9">
    <location>
        <begin position="1269"/>
        <end position="1506"/>
    </location>
</feature>
<feature type="compositionally biased region" description="Polar residues" evidence="7">
    <location>
        <begin position="133"/>
        <end position="153"/>
    </location>
</feature>
<evidence type="ECO:0000259" key="10">
    <source>
        <dbReference type="PROSITE" id="PS50212"/>
    </source>
</evidence>
<keyword evidence="2" id="KW-0132">Cell division</keyword>
<dbReference type="GO" id="GO:0005886">
    <property type="term" value="C:plasma membrane"/>
    <property type="evidence" value="ECO:0007669"/>
    <property type="project" value="EnsemblFungi"/>
</dbReference>
<dbReference type="PANTHER" id="PTHR23113:SF368">
    <property type="entry name" value="CELL DIVISION CONTROL PROTEIN 25"/>
    <property type="match status" value="1"/>
</dbReference>
<name>A7TRY3_VANPO</name>
<dbReference type="PROSITE" id="PS50212">
    <property type="entry name" value="RASGEF_NTER"/>
    <property type="match status" value="1"/>
</dbReference>
<dbReference type="PROSITE" id="PS50002">
    <property type="entry name" value="SH3"/>
    <property type="match status" value="1"/>
</dbReference>
<dbReference type="Gene3D" id="1.20.870.10">
    <property type="entry name" value="Son of sevenless (SoS) protein Chain: S domain 1"/>
    <property type="match status" value="1"/>
</dbReference>
<evidence type="ECO:0000259" key="9">
    <source>
        <dbReference type="PROSITE" id="PS50009"/>
    </source>
</evidence>
<dbReference type="SMART" id="SM00229">
    <property type="entry name" value="RasGEFN"/>
    <property type="match status" value="1"/>
</dbReference>
<dbReference type="OMA" id="IIEPKPR"/>
<keyword evidence="4" id="KW-0131">Cell cycle</keyword>
<dbReference type="InterPro" id="IPR036964">
    <property type="entry name" value="RASGEF_cat_dom_sf"/>
</dbReference>
<dbReference type="GO" id="GO:0051301">
    <property type="term" value="P:cell division"/>
    <property type="evidence" value="ECO:0007669"/>
    <property type="project" value="UniProtKB-KW"/>
</dbReference>
<feature type="domain" description="N-terminal Ras-GEF" evidence="10">
    <location>
        <begin position="1080"/>
        <end position="1210"/>
    </location>
</feature>
<dbReference type="InterPro" id="IPR019804">
    <property type="entry name" value="Ras_G-nucl-exch_fac_CS"/>
</dbReference>
<dbReference type="RefSeq" id="XP_001642826.1">
    <property type="nucleotide sequence ID" value="XM_001642776.1"/>
</dbReference>
<dbReference type="CDD" id="cd00155">
    <property type="entry name" value="RasGEF"/>
    <property type="match status" value="1"/>
</dbReference>
<evidence type="ECO:0000256" key="2">
    <source>
        <dbReference type="ARBA" id="ARBA00022618"/>
    </source>
</evidence>
<dbReference type="GeneID" id="5543016"/>
<dbReference type="KEGG" id="vpo:Kpol_414p1"/>
<evidence type="ECO:0000256" key="3">
    <source>
        <dbReference type="ARBA" id="ARBA00022658"/>
    </source>
</evidence>
<dbReference type="CDD" id="cd06224">
    <property type="entry name" value="REM"/>
    <property type="match status" value="1"/>
</dbReference>
<dbReference type="InterPro" id="IPR036028">
    <property type="entry name" value="SH3-like_dom_sf"/>
</dbReference>
<dbReference type="Pfam" id="PF07653">
    <property type="entry name" value="SH3_2"/>
    <property type="match status" value="1"/>
</dbReference>
<feature type="compositionally biased region" description="Low complexity" evidence="7">
    <location>
        <begin position="115"/>
        <end position="132"/>
    </location>
</feature>
<keyword evidence="12" id="KW-1185">Reference proteome</keyword>
<keyword evidence="1 6" id="KW-0728">SH3 domain</keyword>
<dbReference type="eggNOG" id="KOG3417">
    <property type="taxonomic scope" value="Eukaryota"/>
</dbReference>
<dbReference type="FunCoup" id="A7TRY3">
    <property type="interactions" value="313"/>
</dbReference>
<dbReference type="PROSITE" id="PS00720">
    <property type="entry name" value="RASGEF"/>
    <property type="match status" value="1"/>
</dbReference>
<dbReference type="SMART" id="SM00147">
    <property type="entry name" value="RasGEF"/>
    <property type="match status" value="1"/>
</dbReference>
<dbReference type="Gene3D" id="2.30.30.40">
    <property type="entry name" value="SH3 Domains"/>
    <property type="match status" value="1"/>
</dbReference>
<dbReference type="Gene3D" id="1.10.840.10">
    <property type="entry name" value="Ras guanine-nucleotide exchange factors catalytic domain"/>
    <property type="match status" value="1"/>
</dbReference>
<dbReference type="PhylomeDB" id="A7TRY3"/>
<gene>
    <name evidence="11" type="ORF">Kpol_414p1</name>
</gene>
<dbReference type="HOGENOM" id="CLU_002171_1_0_1"/>
<dbReference type="InParanoid" id="A7TRY3"/>
<sequence length="1548" mass="177030">MIMSTYPTTTVRLIDVVVAIHDSSTLSDSATTPNSNNSNLLKFKQGDIIYVLNKNSNGWWDGIILKSSKSIKRGWFPNNFTKTSKYKYHLKQKRKHSISLNTLLNLNFDNISNNSGSDENSNSSSSCYLNANDQNDPNSRRSSASMSPTTSFIQDDFNDPNDTLSYNNFSIDDDQKDKDLQFDTINNNISARRGSVIPSKSVFINPDDKNITILSLQEVEMLLTNSLITNEFSTIPMWSPVLSNDGKKIYYYNNDLNVYCSQLPLFSNSFFKRNNTNSKSEMHLHPKLRSNSTYGIHQEKLPPNSNNINNKFDVNNINNNSSNNQIENSSNSTINKNNNDISNNATVTNLNPPDKDEGNFINDNIKNILISNPNDIFYTHSNDIRLWSELRDLTLYHSSLTHEAFFSNNRGKFLDHFSLTSTFTTYTNIACHLSNYMRNFEDENNTPLQKKIKKLLKKIINSLSFISINSTIYFDSIEFDSWKSLNQSNQTRNISTSTNDTITYINDLPRSSVFSSKKNSLSSGVDLANFNNTQNPSTLTIFELIDLEFNKFDRNITMLYHLIYQANVDWNDNNQMLPQIVPRFVKGSFNGGSWKNPFYNPIINYNFEKVINKTSSLTSSLTPSLVLNAISQNSKLSNVDSFVSSNGSTTVFGSNTGNPRTFSTSISTQRMRNQSSNQSSSYNPLSKKATHSNSISTTNTTFNQPSATSATTSGTKKSQKNKQNSKPFHYTLNNDTLQLIKDYSNNVYQKYFESEDEDKFEALKTQSNKKRNLEITSITYEEISSNLTVIDIMENLDLSIFINLKKLIKNPTTRFDIETEEFLKHSLSSISSMLTEFFDIKQLLHNAFLQLIISTQQNSLDEDPFIFATMKPEPGTGSFEPSRNQLSMKDQVLFHDSNKQLDRRMTRYSMELFRLLISQDVETNGIEFFDTSAAVKETFAKYYEVTTLCCNIVEQLIEERENLLNYSARMMKNDLIVELLKNDQEYMNNSTDTANIRFGNSNKDYDEDIKLISGLLNKGRDVDSDTESDSNSSMKSIASRTNTRFNNKVANLEPLNSTSSYDDTPWYLRSSHEQELLYDSKGQIKGGTKEALIEHLTDHNNVDVTFNITMLLTFRSMFTTLDFIYSLIYRYNLSPPEGLSYEEYNNWISRKLQPIKFNVVNILRTFFSEYWTPSYYEPGLDVILNFASFAVTENIQGAPELLQIIKEKIISNSSDGVNQFDKIPGLDEEVVDRKKTITSNTQCSSNSSDSGPFQSNLFRSKKLKLLDIDAYVYATQLTILEQQLFMKISTFDCLDRIWRSKYCDLGGSENISNFISSANQFTNYVSHSIVITQDVKKRAKRVQYFISVANHCRLLNNFSVMTAIISALYSSPVYRLKKTWQLIPKEYNDILKNLNTLMDSTKNFIKYRQLVESVKDVPCVPFFGVFLSDLTFTSDGNPDFIKGSSHIINFNKRTRIADILRDIMSFKVIHYNLKPNEEIQNYIEHSLVGVPHIEKQYELSLAIEAREAPNSHHNNIRSSRFDLKSGTELKGSKILKFGRKIPSSRLFD</sequence>
<evidence type="ECO:0000313" key="11">
    <source>
        <dbReference type="EMBL" id="EDO14968.1"/>
    </source>
</evidence>
<feature type="compositionally biased region" description="Polar residues" evidence="7">
    <location>
        <begin position="648"/>
        <end position="672"/>
    </location>
</feature>
<reference evidence="11 12" key="1">
    <citation type="journal article" date="2007" name="Proc. Natl. Acad. Sci. U.S.A.">
        <title>Independent sorting-out of thousands of duplicated gene pairs in two yeast species descended from a whole-genome duplication.</title>
        <authorList>
            <person name="Scannell D.R."/>
            <person name="Frank A.C."/>
            <person name="Conant G.C."/>
            <person name="Byrne K.P."/>
            <person name="Woolfit M."/>
            <person name="Wolfe K.H."/>
        </authorList>
    </citation>
    <scope>NUCLEOTIDE SEQUENCE [LARGE SCALE GENOMIC DNA]</scope>
    <source>
        <strain evidence="12">ATCC 22028 / DSM 70294 / BCRC 21397 / CBS 2163 / NBRC 10782 / NRRL Y-8283 / UCD 57-17</strain>
    </source>
</reference>
<dbReference type="STRING" id="436907.A7TRY3"/>
<evidence type="ECO:0000256" key="7">
    <source>
        <dbReference type="SAM" id="MobiDB-lite"/>
    </source>
</evidence>
<feature type="domain" description="SH3" evidence="8">
    <location>
        <begin position="12"/>
        <end position="86"/>
    </location>
</feature>
<accession>A7TRY3</accession>
<dbReference type="CDD" id="cd11883">
    <property type="entry name" value="SH3_Sdc25"/>
    <property type="match status" value="1"/>
</dbReference>
<feature type="region of interest" description="Disordered" evidence="7">
    <location>
        <begin position="648"/>
        <end position="729"/>
    </location>
</feature>
<dbReference type="PANTHER" id="PTHR23113">
    <property type="entry name" value="GUANINE NUCLEOTIDE EXCHANGE FACTOR"/>
    <property type="match status" value="1"/>
</dbReference>
<evidence type="ECO:0008006" key="13">
    <source>
        <dbReference type="Google" id="ProtNLM"/>
    </source>
</evidence>
<dbReference type="OrthoDB" id="546434at2759"/>
<dbReference type="InterPro" id="IPR001452">
    <property type="entry name" value="SH3_domain"/>
</dbReference>
<dbReference type="PROSITE" id="PS50009">
    <property type="entry name" value="RASGEF_CAT"/>
    <property type="match status" value="1"/>
</dbReference>
<dbReference type="Proteomes" id="UP000000267">
    <property type="component" value="Unassembled WGS sequence"/>
</dbReference>
<dbReference type="EMBL" id="DS480491">
    <property type="protein sequence ID" value="EDO14968.1"/>
    <property type="molecule type" value="Genomic_DNA"/>
</dbReference>
<evidence type="ECO:0000256" key="6">
    <source>
        <dbReference type="PROSITE-ProRule" id="PRU00192"/>
    </source>
</evidence>
<feature type="region of interest" description="Disordered" evidence="7">
    <location>
        <begin position="115"/>
        <end position="159"/>
    </location>
</feature>
<dbReference type="SUPFAM" id="SSF48366">
    <property type="entry name" value="Ras GEF"/>
    <property type="match status" value="1"/>
</dbReference>
<dbReference type="InterPro" id="IPR008937">
    <property type="entry name" value="Ras-like_GEF"/>
</dbReference>
<dbReference type="Pfam" id="PF00617">
    <property type="entry name" value="RasGEF"/>
    <property type="match status" value="1"/>
</dbReference>
<dbReference type="InterPro" id="IPR023578">
    <property type="entry name" value="Ras_GEF_dom_sf"/>
</dbReference>
<dbReference type="GO" id="GO:0007265">
    <property type="term" value="P:Ras protein signal transduction"/>
    <property type="evidence" value="ECO:0007669"/>
    <property type="project" value="EnsemblFungi"/>
</dbReference>
<dbReference type="GO" id="GO:0005829">
    <property type="term" value="C:cytosol"/>
    <property type="evidence" value="ECO:0007669"/>
    <property type="project" value="EnsemblFungi"/>
</dbReference>
<proteinExistence type="predicted"/>
<evidence type="ECO:0000259" key="8">
    <source>
        <dbReference type="PROSITE" id="PS50002"/>
    </source>
</evidence>
<dbReference type="Pfam" id="PF00618">
    <property type="entry name" value="RasGEF_N"/>
    <property type="match status" value="1"/>
</dbReference>
<feature type="compositionally biased region" description="Low complexity" evidence="7">
    <location>
        <begin position="691"/>
        <end position="726"/>
    </location>
</feature>
<dbReference type="GO" id="GO:0007089">
    <property type="term" value="P:traversing start control point of mitotic cell cycle"/>
    <property type="evidence" value="ECO:0007669"/>
    <property type="project" value="EnsemblFungi"/>
</dbReference>
<evidence type="ECO:0000256" key="4">
    <source>
        <dbReference type="ARBA" id="ARBA00023306"/>
    </source>
</evidence>